<name>A0A1A9RDG2_EIKCO</name>
<gene>
    <name evidence="2" type="ORF">A7P85_06315</name>
</gene>
<dbReference type="Proteomes" id="UP000078003">
    <property type="component" value="Unassembled WGS sequence"/>
</dbReference>
<accession>A0A1A9RDG2</accession>
<keyword evidence="2" id="KW-0547">Nucleotide-binding</keyword>
<dbReference type="Pfam" id="PF08291">
    <property type="entry name" value="Peptidase_M15_3"/>
    <property type="match status" value="1"/>
</dbReference>
<dbReference type="RefSeq" id="WP_064104448.1">
    <property type="nucleotide sequence ID" value="NZ_LXSF01000006.1"/>
</dbReference>
<keyword evidence="2" id="KW-0067">ATP-binding</keyword>
<proteinExistence type="predicted"/>
<dbReference type="Gene3D" id="3.30.1380.10">
    <property type="match status" value="1"/>
</dbReference>
<evidence type="ECO:0000313" key="2">
    <source>
        <dbReference type="EMBL" id="OAM16326.1"/>
    </source>
</evidence>
<evidence type="ECO:0000313" key="3">
    <source>
        <dbReference type="Proteomes" id="UP000078003"/>
    </source>
</evidence>
<dbReference type="SUPFAM" id="SSF55166">
    <property type="entry name" value="Hedgehog/DD-peptidase"/>
    <property type="match status" value="1"/>
</dbReference>
<dbReference type="GO" id="GO:0005524">
    <property type="term" value="F:ATP binding"/>
    <property type="evidence" value="ECO:0007669"/>
    <property type="project" value="UniProtKB-KW"/>
</dbReference>
<reference evidence="3" key="1">
    <citation type="submission" date="2016-05" db="EMBL/GenBank/DDBJ databases">
        <title>Draft genome of Corynebacterium afermentans subsp. afermentans LCDC 88199T.</title>
        <authorList>
            <person name="Bernier A.-M."/>
            <person name="Bernard K."/>
        </authorList>
    </citation>
    <scope>NUCLEOTIDE SEQUENCE [LARGE SCALE GENOMIC DNA]</scope>
    <source>
        <strain evidence="3">NML01-0328</strain>
    </source>
</reference>
<dbReference type="AlphaFoldDB" id="A0A1A9RDG2"/>
<comment type="caution">
    <text evidence="2">The sequence shown here is derived from an EMBL/GenBank/DDBJ whole genome shotgun (WGS) entry which is preliminary data.</text>
</comment>
<protein>
    <submittedName>
        <fullName evidence="2">ATP-binding protein</fullName>
    </submittedName>
</protein>
<organism evidence="2 3">
    <name type="scientific">Eikenella corrodens</name>
    <dbReference type="NCBI Taxonomy" id="539"/>
    <lineage>
        <taxon>Bacteria</taxon>
        <taxon>Pseudomonadati</taxon>
        <taxon>Pseudomonadota</taxon>
        <taxon>Betaproteobacteria</taxon>
        <taxon>Neisseriales</taxon>
        <taxon>Neisseriaceae</taxon>
        <taxon>Eikenella</taxon>
    </lineage>
</organism>
<dbReference type="InterPro" id="IPR013230">
    <property type="entry name" value="Peptidase_M15A_C"/>
</dbReference>
<feature type="domain" description="Peptidase M15A C-terminal" evidence="1">
    <location>
        <begin position="9"/>
        <end position="108"/>
    </location>
</feature>
<dbReference type="InterPro" id="IPR009045">
    <property type="entry name" value="Zn_M74/Hedgehog-like"/>
</dbReference>
<evidence type="ECO:0000259" key="1">
    <source>
        <dbReference type="Pfam" id="PF08291"/>
    </source>
</evidence>
<sequence length="172" mass="18888">MTETVQITQHFTLAELTRSGIAAARGLNNQPNDAQLANIRSTAERLEKIRAYLCQKYGHSVAIRVTSCFRSPAVNRAAGGSPTSAHLHGSAADIRAAGLTSRQLAEDIVQMRNEGLITFDQLILEFPDTPGINSWVHFGCRHHSTERNQIKTSVKRRIGGKLQTVYLEGLVP</sequence>
<dbReference type="EMBL" id="LXSF01000006">
    <property type="protein sequence ID" value="OAM16326.1"/>
    <property type="molecule type" value="Genomic_DNA"/>
</dbReference>